<dbReference type="InterPro" id="IPR008266">
    <property type="entry name" value="Tyr_kinase_AS"/>
</dbReference>
<dbReference type="InterPro" id="IPR050198">
    <property type="entry name" value="Non-receptor_tyrosine_kinases"/>
</dbReference>
<dbReference type="FunFam" id="1.10.510.10:FF:001512">
    <property type="entry name" value="Receptor tyrosine-protein kinase erbB-2"/>
    <property type="match status" value="1"/>
</dbReference>
<dbReference type="PROSITE" id="PS00109">
    <property type="entry name" value="PROTEIN_KINASE_TYR"/>
    <property type="match status" value="1"/>
</dbReference>
<evidence type="ECO:0000256" key="11">
    <source>
        <dbReference type="PROSITE-ProRule" id="PRU00192"/>
    </source>
</evidence>
<keyword evidence="19" id="KW-1185">Reference proteome</keyword>
<dbReference type="InterPro" id="IPR017441">
    <property type="entry name" value="Protein_kinase_ATP_BS"/>
</dbReference>
<comment type="caution">
    <text evidence="18">The sequence shown here is derived from an EMBL/GenBank/DDBJ whole genome shotgun (WGS) entry which is preliminary data.</text>
</comment>
<protein>
    <recommendedName>
        <fullName evidence="13">Tyrosine-protein kinase</fullName>
        <ecNumber evidence="13">2.7.10.2</ecNumber>
    </recommendedName>
</protein>
<dbReference type="GO" id="GO:0005524">
    <property type="term" value="F:ATP binding"/>
    <property type="evidence" value="ECO:0007669"/>
    <property type="project" value="UniProtKB-UniRule"/>
</dbReference>
<dbReference type="InterPro" id="IPR000719">
    <property type="entry name" value="Prot_kinase_dom"/>
</dbReference>
<dbReference type="Gene3D" id="1.10.510.10">
    <property type="entry name" value="Transferase(Phosphotransferase) domain 1"/>
    <property type="match status" value="1"/>
</dbReference>
<dbReference type="STRING" id="282301.A0A267EYE1"/>
<feature type="binding site" evidence="12">
    <location>
        <position position="254"/>
    </location>
    <ligand>
        <name>ATP</name>
        <dbReference type="ChEBI" id="CHEBI:30616"/>
    </ligand>
</feature>
<keyword evidence="3 13" id="KW-0808">Transferase</keyword>
<accession>A0A267EYE1</accession>
<keyword evidence="6 12" id="KW-0067">ATP-binding</keyword>
<organism evidence="18 19">
    <name type="scientific">Macrostomum lignano</name>
    <dbReference type="NCBI Taxonomy" id="282301"/>
    <lineage>
        <taxon>Eukaryota</taxon>
        <taxon>Metazoa</taxon>
        <taxon>Spiralia</taxon>
        <taxon>Lophotrochozoa</taxon>
        <taxon>Platyhelminthes</taxon>
        <taxon>Rhabditophora</taxon>
        <taxon>Macrostomorpha</taxon>
        <taxon>Macrostomida</taxon>
        <taxon>Macrostomidae</taxon>
        <taxon>Macrostomum</taxon>
    </lineage>
</organism>
<dbReference type="PRINTS" id="PR00109">
    <property type="entry name" value="TYRKINASE"/>
</dbReference>
<keyword evidence="2 11" id="KW-0728">SH3 domain</keyword>
<evidence type="ECO:0000259" key="16">
    <source>
        <dbReference type="PROSITE" id="PS50002"/>
    </source>
</evidence>
<evidence type="ECO:0000256" key="14">
    <source>
        <dbReference type="SAM" id="MobiDB-lite"/>
    </source>
</evidence>
<evidence type="ECO:0000256" key="13">
    <source>
        <dbReference type="RuleBase" id="RU362096"/>
    </source>
</evidence>
<dbReference type="Pfam" id="PF00017">
    <property type="entry name" value="SH2"/>
    <property type="match status" value="1"/>
</dbReference>
<dbReference type="GO" id="GO:0050793">
    <property type="term" value="P:regulation of developmental process"/>
    <property type="evidence" value="ECO:0007669"/>
    <property type="project" value="UniProtKB-ARBA"/>
</dbReference>
<evidence type="ECO:0000256" key="5">
    <source>
        <dbReference type="ARBA" id="ARBA00022777"/>
    </source>
</evidence>
<evidence type="ECO:0000256" key="8">
    <source>
        <dbReference type="ARBA" id="ARBA00023137"/>
    </source>
</evidence>
<dbReference type="SUPFAM" id="SSF55550">
    <property type="entry name" value="SH2 domain"/>
    <property type="match status" value="1"/>
</dbReference>
<sequence>MPINCSSNDISSGKLKADLTKCSVSFQPHTCAFALFDNDYRDEKDSCLPIKAGDELKVYENFEDSPWLLVKNAAGATGLVNLSHVASADAPDLLNDYPWFHGAVTRAETELQLTPRSIDGLFLVRMSTNHPGDLTLSVVCEGQIRHYHIRRVTLPGPAGRHCYSINDSEGRYYPLSELVRHYATDVDDLCCQLTQPAVASLSGAASPKLSPKQQQKSPTSSSRKPELVLHEILGKGEFGEVRKGTYGGRAVAVKTLREDADSVASAAFDEEARLMQSLKHVNLVRYVTLRISSVGQRQLVTEFMSLGSLLNYLRSRGQSVIGADDQLRFAIDVAKGMDYLAGLNLVHRDLAARNVLLDQNCTAKIADFGLTISCSNSGKQVEKHQTAPKKSSGSGAVDRIPLKWTAPECIKDRSRFSLKSDVWSYGILLWEIYSFGRLPYPRISTDQVHARLMSGYRMESPDKCPADIYGLMLDCWLLQPILRPSFYEITPRLVRIRSP</sequence>
<evidence type="ECO:0000256" key="7">
    <source>
        <dbReference type="ARBA" id="ARBA00023136"/>
    </source>
</evidence>
<evidence type="ECO:0000256" key="6">
    <source>
        <dbReference type="ARBA" id="ARBA00022840"/>
    </source>
</evidence>
<keyword evidence="4 12" id="KW-0547">Nucleotide-binding</keyword>
<reference evidence="18 19" key="1">
    <citation type="submission" date="2017-06" db="EMBL/GenBank/DDBJ databases">
        <title>A platform for efficient transgenesis in Macrostomum lignano, a flatworm model organism for stem cell research.</title>
        <authorList>
            <person name="Berezikov E."/>
        </authorList>
    </citation>
    <scope>NUCLEOTIDE SEQUENCE [LARGE SCALE GENOMIC DNA]</scope>
    <source>
        <strain evidence="18">DV1</strain>
        <tissue evidence="18">Whole organism</tissue>
    </source>
</reference>
<feature type="region of interest" description="Disordered" evidence="14">
    <location>
        <begin position="202"/>
        <end position="225"/>
    </location>
</feature>
<dbReference type="PROSITE" id="PS50011">
    <property type="entry name" value="PROTEIN_KINASE_DOM"/>
    <property type="match status" value="1"/>
</dbReference>
<dbReference type="GO" id="GO:0048468">
    <property type="term" value="P:cell development"/>
    <property type="evidence" value="ECO:0007669"/>
    <property type="project" value="UniProtKB-ARBA"/>
</dbReference>
<dbReference type="GO" id="GO:0004715">
    <property type="term" value="F:non-membrane spanning protein tyrosine kinase activity"/>
    <property type="evidence" value="ECO:0007669"/>
    <property type="project" value="UniProtKB-EC"/>
</dbReference>
<dbReference type="PROSITE" id="PS50002">
    <property type="entry name" value="SH3"/>
    <property type="match status" value="1"/>
</dbReference>
<evidence type="ECO:0000259" key="15">
    <source>
        <dbReference type="PROSITE" id="PS50001"/>
    </source>
</evidence>
<dbReference type="PROSITE" id="PS00107">
    <property type="entry name" value="PROTEIN_KINASE_ATP"/>
    <property type="match status" value="1"/>
</dbReference>
<proteinExistence type="inferred from homology"/>
<evidence type="ECO:0000313" key="18">
    <source>
        <dbReference type="EMBL" id="PAA65829.1"/>
    </source>
</evidence>
<comment type="similarity">
    <text evidence="13">Belongs to the protein kinase superfamily. Tyr protein kinase family.</text>
</comment>
<feature type="domain" description="Protein kinase" evidence="17">
    <location>
        <begin position="227"/>
        <end position="493"/>
    </location>
</feature>
<dbReference type="InterPro" id="IPR036860">
    <property type="entry name" value="SH2_dom_sf"/>
</dbReference>
<dbReference type="Proteomes" id="UP000215902">
    <property type="component" value="Unassembled WGS sequence"/>
</dbReference>
<evidence type="ECO:0000256" key="10">
    <source>
        <dbReference type="PROSITE-ProRule" id="PRU00191"/>
    </source>
</evidence>
<keyword evidence="10" id="KW-0727">SH2 domain</keyword>
<evidence type="ECO:0000256" key="2">
    <source>
        <dbReference type="ARBA" id="ARBA00022443"/>
    </source>
</evidence>
<comment type="subcellular location">
    <subcellularLocation>
        <location evidence="1">Endomembrane system</location>
    </subcellularLocation>
</comment>
<dbReference type="PANTHER" id="PTHR24418">
    <property type="entry name" value="TYROSINE-PROTEIN KINASE"/>
    <property type="match status" value="1"/>
</dbReference>
<evidence type="ECO:0000256" key="9">
    <source>
        <dbReference type="ARBA" id="ARBA00051245"/>
    </source>
</evidence>
<dbReference type="AlphaFoldDB" id="A0A267EYE1"/>
<dbReference type="InterPro" id="IPR001245">
    <property type="entry name" value="Ser-Thr/Tyr_kinase_cat_dom"/>
</dbReference>
<dbReference type="GO" id="GO:0012505">
    <property type="term" value="C:endomembrane system"/>
    <property type="evidence" value="ECO:0007669"/>
    <property type="project" value="UniProtKB-SubCell"/>
</dbReference>
<keyword evidence="8 13" id="KW-0829">Tyrosine-protein kinase</keyword>
<gene>
    <name evidence="18" type="ORF">BOX15_Mlig024495g1</name>
</gene>
<feature type="compositionally biased region" description="Low complexity" evidence="14">
    <location>
        <begin position="206"/>
        <end position="222"/>
    </location>
</feature>
<evidence type="ECO:0000259" key="17">
    <source>
        <dbReference type="PROSITE" id="PS50011"/>
    </source>
</evidence>
<dbReference type="SUPFAM" id="SSF50044">
    <property type="entry name" value="SH3-domain"/>
    <property type="match status" value="1"/>
</dbReference>
<dbReference type="InterPro" id="IPR000980">
    <property type="entry name" value="SH2"/>
</dbReference>
<dbReference type="SUPFAM" id="SSF56112">
    <property type="entry name" value="Protein kinase-like (PK-like)"/>
    <property type="match status" value="1"/>
</dbReference>
<dbReference type="Gene3D" id="2.30.30.40">
    <property type="entry name" value="SH3 Domains"/>
    <property type="match status" value="1"/>
</dbReference>
<keyword evidence="7" id="KW-0472">Membrane</keyword>
<feature type="domain" description="SH2" evidence="15">
    <location>
        <begin position="99"/>
        <end position="197"/>
    </location>
</feature>
<dbReference type="Gene3D" id="3.30.505.10">
    <property type="entry name" value="SH2 domain"/>
    <property type="match status" value="1"/>
</dbReference>
<dbReference type="EMBL" id="NIVC01001613">
    <property type="protein sequence ID" value="PAA65829.1"/>
    <property type="molecule type" value="Genomic_DNA"/>
</dbReference>
<dbReference type="InterPro" id="IPR020635">
    <property type="entry name" value="Tyr_kinase_cat_dom"/>
</dbReference>
<dbReference type="SMART" id="SM00252">
    <property type="entry name" value="SH2"/>
    <property type="match status" value="1"/>
</dbReference>
<dbReference type="PROSITE" id="PS50001">
    <property type="entry name" value="SH2"/>
    <property type="match status" value="1"/>
</dbReference>
<dbReference type="SMART" id="SM00219">
    <property type="entry name" value="TyrKc"/>
    <property type="match status" value="1"/>
</dbReference>
<evidence type="ECO:0000256" key="4">
    <source>
        <dbReference type="ARBA" id="ARBA00022741"/>
    </source>
</evidence>
<dbReference type="OrthoDB" id="346907at2759"/>
<dbReference type="InterPro" id="IPR011009">
    <property type="entry name" value="Kinase-like_dom_sf"/>
</dbReference>
<dbReference type="InterPro" id="IPR036028">
    <property type="entry name" value="SH3-like_dom_sf"/>
</dbReference>
<feature type="domain" description="SH3" evidence="16">
    <location>
        <begin position="27"/>
        <end position="90"/>
    </location>
</feature>
<name>A0A267EYE1_9PLAT</name>
<comment type="catalytic activity">
    <reaction evidence="9 13">
        <text>L-tyrosyl-[protein] + ATP = O-phospho-L-tyrosyl-[protein] + ADP + H(+)</text>
        <dbReference type="Rhea" id="RHEA:10596"/>
        <dbReference type="Rhea" id="RHEA-COMP:10136"/>
        <dbReference type="Rhea" id="RHEA-COMP:20101"/>
        <dbReference type="ChEBI" id="CHEBI:15378"/>
        <dbReference type="ChEBI" id="CHEBI:30616"/>
        <dbReference type="ChEBI" id="CHEBI:46858"/>
        <dbReference type="ChEBI" id="CHEBI:61978"/>
        <dbReference type="ChEBI" id="CHEBI:456216"/>
        <dbReference type="EC" id="2.7.10.2"/>
    </reaction>
</comment>
<keyword evidence="5 13" id="KW-0418">Kinase</keyword>
<dbReference type="GO" id="GO:0030182">
    <property type="term" value="P:neuron differentiation"/>
    <property type="evidence" value="ECO:0007669"/>
    <property type="project" value="UniProtKB-ARBA"/>
</dbReference>
<dbReference type="EC" id="2.7.10.2" evidence="13"/>
<dbReference type="Pfam" id="PF07714">
    <property type="entry name" value="PK_Tyr_Ser-Thr"/>
    <property type="match status" value="1"/>
</dbReference>
<dbReference type="PRINTS" id="PR00401">
    <property type="entry name" value="SH2DOMAIN"/>
</dbReference>
<evidence type="ECO:0000313" key="19">
    <source>
        <dbReference type="Proteomes" id="UP000215902"/>
    </source>
</evidence>
<evidence type="ECO:0000256" key="3">
    <source>
        <dbReference type="ARBA" id="ARBA00022679"/>
    </source>
</evidence>
<evidence type="ECO:0000256" key="12">
    <source>
        <dbReference type="PROSITE-ProRule" id="PRU10141"/>
    </source>
</evidence>
<dbReference type="InterPro" id="IPR001452">
    <property type="entry name" value="SH3_domain"/>
</dbReference>
<evidence type="ECO:0000256" key="1">
    <source>
        <dbReference type="ARBA" id="ARBA00004308"/>
    </source>
</evidence>